<dbReference type="InterPro" id="IPR043722">
    <property type="entry name" value="DUF5663"/>
</dbReference>
<dbReference type="AlphaFoldDB" id="A0A1G2FA01"/>
<accession>A0A1G2FA01</accession>
<protein>
    <submittedName>
        <fullName evidence="1">Uncharacterized protein</fullName>
    </submittedName>
</protein>
<evidence type="ECO:0000313" key="2">
    <source>
        <dbReference type="Proteomes" id="UP000179099"/>
    </source>
</evidence>
<name>A0A1G2FA01_9BACT</name>
<reference evidence="1 2" key="1">
    <citation type="journal article" date="2016" name="Nat. Commun.">
        <title>Thousands of microbial genomes shed light on interconnected biogeochemical processes in an aquifer system.</title>
        <authorList>
            <person name="Anantharaman K."/>
            <person name="Brown C.T."/>
            <person name="Hug L.A."/>
            <person name="Sharon I."/>
            <person name="Castelle C.J."/>
            <person name="Probst A.J."/>
            <person name="Thomas B.C."/>
            <person name="Singh A."/>
            <person name="Wilkins M.J."/>
            <person name="Karaoz U."/>
            <person name="Brodie E.L."/>
            <person name="Williams K.H."/>
            <person name="Hubbard S.S."/>
            <person name="Banfield J.F."/>
        </authorList>
    </citation>
    <scope>NUCLEOTIDE SEQUENCE [LARGE SCALE GENOMIC DNA]</scope>
</reference>
<sequence length="104" mass="12028">MTQNSDVLRKNILIELGLQDLSEDRKIDLLSKMSDLIQKRVLLRVIKSLGVEDKQEFDRLIGTENEKAIFKFLISKVPNIEEITDEEVIAFKEEVVEKVKSLNL</sequence>
<dbReference type="Pfam" id="PF18908">
    <property type="entry name" value="DUF5663"/>
    <property type="match status" value="1"/>
</dbReference>
<organism evidence="1 2">
    <name type="scientific">Candidatus Portnoybacteria bacterium RBG_19FT_COMBO_36_7</name>
    <dbReference type="NCBI Taxonomy" id="1801992"/>
    <lineage>
        <taxon>Bacteria</taxon>
        <taxon>Candidatus Portnoyibacteriota</taxon>
    </lineage>
</organism>
<evidence type="ECO:0000313" key="1">
    <source>
        <dbReference type="EMBL" id="OGZ34381.1"/>
    </source>
</evidence>
<dbReference type="STRING" id="1801992.A2Y98_03170"/>
<proteinExistence type="predicted"/>
<comment type="caution">
    <text evidence="1">The sequence shown here is derived from an EMBL/GenBank/DDBJ whole genome shotgun (WGS) entry which is preliminary data.</text>
</comment>
<gene>
    <name evidence="1" type="ORF">A2Y98_03170</name>
</gene>
<dbReference type="Proteomes" id="UP000179099">
    <property type="component" value="Unassembled WGS sequence"/>
</dbReference>
<dbReference type="EMBL" id="MHMW01000012">
    <property type="protein sequence ID" value="OGZ34381.1"/>
    <property type="molecule type" value="Genomic_DNA"/>
</dbReference>